<evidence type="ECO:0000313" key="3">
    <source>
        <dbReference type="Proteomes" id="UP000256873"/>
    </source>
</evidence>
<dbReference type="AlphaFoldDB" id="A0A3E0KV96"/>
<gene>
    <name evidence="2" type="ORF">DWQ54_23800</name>
</gene>
<keyword evidence="1" id="KW-0812">Transmembrane</keyword>
<protein>
    <submittedName>
        <fullName evidence="2">Uncharacterized protein</fullName>
    </submittedName>
</protein>
<evidence type="ECO:0000313" key="2">
    <source>
        <dbReference type="EMBL" id="REJ39189.1"/>
    </source>
</evidence>
<name>A0A3E0KV96_9CHRO</name>
<reference evidence="2 3" key="1">
    <citation type="submission" date="2017-10" db="EMBL/GenBank/DDBJ databases">
        <title>A large-scale comparative metagenomic study reveals the eutrophication-driven functional interactions in six Microcystis-epibionts communities.</title>
        <authorList>
            <person name="Li Q."/>
            <person name="Lin F."/>
        </authorList>
    </citation>
    <scope>NUCLEOTIDE SEQUENCE [LARGE SCALE GENOMIC DNA]</scope>
    <source>
        <strain evidence="2">TF09</strain>
    </source>
</reference>
<feature type="transmembrane region" description="Helical" evidence="1">
    <location>
        <begin position="20"/>
        <end position="53"/>
    </location>
</feature>
<organism evidence="2 3">
    <name type="scientific">Microcystis flos-aquae TF09</name>
    <dbReference type="NCBI Taxonomy" id="2060473"/>
    <lineage>
        <taxon>Bacteria</taxon>
        <taxon>Bacillati</taxon>
        <taxon>Cyanobacteriota</taxon>
        <taxon>Cyanophyceae</taxon>
        <taxon>Oscillatoriophycideae</taxon>
        <taxon>Chroococcales</taxon>
        <taxon>Microcystaceae</taxon>
        <taxon>Microcystis</taxon>
    </lineage>
</organism>
<sequence>MKPNWLLHNLETSQAFRLTLEIVIALVLFSWLPLVFQIIAGLIVSVVCEIIFAKIITRNLKNKFSGEALSRILNNSQKR</sequence>
<keyword evidence="1" id="KW-1133">Transmembrane helix</keyword>
<evidence type="ECO:0000256" key="1">
    <source>
        <dbReference type="SAM" id="Phobius"/>
    </source>
</evidence>
<accession>A0A3E0KV96</accession>
<keyword evidence="1" id="KW-0472">Membrane</keyword>
<comment type="caution">
    <text evidence="2">The sequence shown here is derived from an EMBL/GenBank/DDBJ whole genome shotgun (WGS) entry which is preliminary data.</text>
</comment>
<dbReference type="Proteomes" id="UP000256873">
    <property type="component" value="Unassembled WGS sequence"/>
</dbReference>
<proteinExistence type="predicted"/>
<dbReference type="EMBL" id="QQWC01000008">
    <property type="protein sequence ID" value="REJ39189.1"/>
    <property type="molecule type" value="Genomic_DNA"/>
</dbReference>